<dbReference type="Proteomes" id="UP000034156">
    <property type="component" value="Chromosome"/>
</dbReference>
<reference evidence="4" key="1">
    <citation type="submission" date="2015-05" db="EMBL/GenBank/DDBJ databases">
        <title>Draft genome of Nitrosomonas communis strain Nm2.</title>
        <authorList>
            <person name="Kozlowski J.A."/>
            <person name="Kits K.D."/>
            <person name="Stein L.Y."/>
        </authorList>
    </citation>
    <scope>NUCLEOTIDE SEQUENCE [LARGE SCALE GENOMIC DNA]</scope>
    <source>
        <strain evidence="4">Nm2</strain>
    </source>
</reference>
<dbReference type="OrthoDB" id="9030470at2"/>
<evidence type="ECO:0000259" key="1">
    <source>
        <dbReference type="Pfam" id="PF16402"/>
    </source>
</evidence>
<organism evidence="2 4">
    <name type="scientific">Nitrosomonas communis</name>
    <dbReference type="NCBI Taxonomy" id="44574"/>
    <lineage>
        <taxon>Bacteria</taxon>
        <taxon>Pseudomonadati</taxon>
        <taxon>Pseudomonadota</taxon>
        <taxon>Betaproteobacteria</taxon>
        <taxon>Nitrosomonadales</taxon>
        <taxon>Nitrosomonadaceae</taxon>
        <taxon>Nitrosomonas</taxon>
    </lineage>
</organism>
<reference evidence="2 4" key="2">
    <citation type="journal article" date="2016" name="Genome Announc.">
        <title>Genome Sequence of Nitrosomonas communis Strain Nm2, a Mesophilic Ammonia-Oxidizing Bacterium Isolated from Mediterranean Soil.</title>
        <authorList>
            <person name="Kozlowski J.A."/>
            <person name="Kits K.D."/>
            <person name="Stein L.Y."/>
        </authorList>
    </citation>
    <scope>NUCLEOTIDE SEQUENCE [LARGE SCALE GENOMIC DNA]</scope>
    <source>
        <strain evidence="2 4">Nm2</strain>
    </source>
</reference>
<evidence type="ECO:0000313" key="3">
    <source>
        <dbReference type="EMBL" id="TYP93252.1"/>
    </source>
</evidence>
<dbReference type="RefSeq" id="WP_046849122.1">
    <property type="nucleotide sequence ID" value="NZ_CP011451.1"/>
</dbReference>
<dbReference type="Gene3D" id="3.20.20.80">
    <property type="entry name" value="Glycosidases"/>
    <property type="match status" value="1"/>
</dbReference>
<dbReference type="InterPro" id="IPR032178">
    <property type="entry name" value="DUF5010"/>
</dbReference>
<reference evidence="3 5" key="3">
    <citation type="submission" date="2019-07" db="EMBL/GenBank/DDBJ databases">
        <title>Active sludge and wastewater microbial communities from Klosterneuburg, Austria.</title>
        <authorList>
            <person name="Wagner M."/>
        </authorList>
    </citation>
    <scope>NUCLEOTIDE SEQUENCE [LARGE SCALE GENOMIC DNA]</scope>
    <source>
        <strain evidence="3 5">Nm2</strain>
    </source>
</reference>
<evidence type="ECO:0000313" key="2">
    <source>
        <dbReference type="EMBL" id="AKH37027.1"/>
    </source>
</evidence>
<dbReference type="AlphaFoldDB" id="A0A0F7KDY8"/>
<feature type="domain" description="DUF5010" evidence="1">
    <location>
        <begin position="80"/>
        <end position="254"/>
    </location>
</feature>
<evidence type="ECO:0000313" key="5">
    <source>
        <dbReference type="Proteomes" id="UP000324176"/>
    </source>
</evidence>
<dbReference type="Pfam" id="PF16402">
    <property type="entry name" value="DUF5010"/>
    <property type="match status" value="1"/>
</dbReference>
<sequence length="530" mass="59804">MYKVLHQLASALFFLLITTTVATLYSKHVSARSDPPGPYVQQETLAAHLQGTFDHEQPIVGTYYFYWYDINTKMHILDPDGTDALTNHPIDSNGMSYRSSAWHLQQLRDILAAGIDFMLPVYWGYPGSAGSHWSLEGLPALVDAAQKLEKEGIRSPRIGMFYDTTTLKHNSKKYHVDLTKPEGKEWFYLTIRDFYSMIPSNLRASVNGKPIVWLYAAAFAKHQDAAAFDYLRTEFEKDFGIEPFLVKETSWQGRADLDYSWGAALEPQIKGVAAVGPGFDNSTVPNVKHHLREREGGNFYRSAWNMALSLDPATRPKIAVVETWNEFHEGTDIAPTKEYGRLYVDLTRKYANLWHAGIQTKREGPYADAQEVSILLEQPPVSNGLTLGSNPDGKTSIDLTAGIAASRAEWSNHDVNYFYFDVDNSFFFRDKVPLELEFEYLDIGNGNITVEYDSTITVLPNDDAFRLVISAHLTDTRAWRTAKIRISDGYFGGRLNGQDFRISAPNVGLTIRKVILRKLQDTNPPLLVIP</sequence>
<evidence type="ECO:0000313" key="4">
    <source>
        <dbReference type="Proteomes" id="UP000034156"/>
    </source>
</evidence>
<dbReference type="Proteomes" id="UP000324176">
    <property type="component" value="Unassembled WGS sequence"/>
</dbReference>
<gene>
    <name evidence="2" type="ORF">AAW31_03120</name>
    <name evidence="3" type="ORF">BCL69_100362</name>
</gene>
<dbReference type="KEGG" id="nco:AAW31_03120"/>
<keyword evidence="4" id="KW-1185">Reference proteome</keyword>
<dbReference type="EMBL" id="VNHT01000003">
    <property type="protein sequence ID" value="TYP93252.1"/>
    <property type="molecule type" value="Genomic_DNA"/>
</dbReference>
<dbReference type="PATRIC" id="fig|44574.3.peg.741"/>
<accession>A0A0F7KDY8</accession>
<dbReference type="EMBL" id="CP011451">
    <property type="protein sequence ID" value="AKH37027.1"/>
    <property type="molecule type" value="Genomic_DNA"/>
</dbReference>
<protein>
    <recommendedName>
        <fullName evidence="1">DUF5010 domain-containing protein</fullName>
    </recommendedName>
</protein>
<proteinExistence type="predicted"/>
<name>A0A0F7KDY8_9PROT</name>